<dbReference type="RefSeq" id="WP_128783104.1">
    <property type="nucleotide sequence ID" value="NZ_JAKJSG010000020.1"/>
</dbReference>
<dbReference type="SUPFAM" id="SSF53474">
    <property type="entry name" value="alpha/beta-Hydrolases"/>
    <property type="match status" value="1"/>
</dbReference>
<dbReference type="Pfam" id="PF12146">
    <property type="entry name" value="Hydrolase_4"/>
    <property type="match status" value="1"/>
</dbReference>
<keyword evidence="5" id="KW-1185">Reference proteome</keyword>
<evidence type="ECO:0000259" key="3">
    <source>
        <dbReference type="Pfam" id="PF12146"/>
    </source>
</evidence>
<dbReference type="AlphaFoldDB" id="A0A444JSI1"/>
<sequence length="293" mass="32598">MKHLLLSVLFLYLQGCANKAFFSPSQAASLNPDIQWLSSLSGNTIAYLWIPSSTATPAKGIVAHFHGNSGHMEATQEKVNWLSEHGYDVMVFDYSGFGHSTGKVSDEAAYYDAITVLQYLAILRSDSQLPLFVIATSTGGNIFMRAQADYPTTIDGMVIDSSFTSYINEAEYILNKGFLGDWYSWLAHIVMRDDYAAKERVDALPDTDSLVIHCEGDRIVPIASGEAIYSQLSGKKHFWRFSNCSHARAMTNDFPDNQRRIVEWLARSANDRDMPSNTTDSNSHDLQLANASK</sequence>
<evidence type="ECO:0000313" key="4">
    <source>
        <dbReference type="EMBL" id="RWX56013.1"/>
    </source>
</evidence>
<name>A0A444JSI1_9GAMM</name>
<accession>A0A444JSI1</accession>
<dbReference type="InterPro" id="IPR029058">
    <property type="entry name" value="AB_hydrolase_fold"/>
</dbReference>
<dbReference type="Gene3D" id="3.40.50.1820">
    <property type="entry name" value="alpha/beta hydrolase"/>
    <property type="match status" value="1"/>
</dbReference>
<evidence type="ECO:0000256" key="2">
    <source>
        <dbReference type="SAM" id="SignalP"/>
    </source>
</evidence>
<proteinExistence type="predicted"/>
<feature type="domain" description="Serine aminopeptidase S33" evidence="3">
    <location>
        <begin position="57"/>
        <end position="169"/>
    </location>
</feature>
<protein>
    <submittedName>
        <fullName evidence="4">Alpha/beta fold hydrolase</fullName>
    </submittedName>
</protein>
<feature type="signal peptide" evidence="2">
    <location>
        <begin position="1"/>
        <end position="27"/>
    </location>
</feature>
<dbReference type="PANTHER" id="PTHR12277">
    <property type="entry name" value="ALPHA/BETA HYDROLASE DOMAIN-CONTAINING PROTEIN"/>
    <property type="match status" value="1"/>
</dbReference>
<feature type="chain" id="PRO_5019388393" evidence="2">
    <location>
        <begin position="28"/>
        <end position="293"/>
    </location>
</feature>
<evidence type="ECO:0000313" key="5">
    <source>
        <dbReference type="Proteomes" id="UP000287563"/>
    </source>
</evidence>
<dbReference type="EMBL" id="RJLM01000002">
    <property type="protein sequence ID" value="RWX56013.1"/>
    <property type="molecule type" value="Genomic_DNA"/>
</dbReference>
<reference evidence="4 5" key="1">
    <citation type="submission" date="2018-11" db="EMBL/GenBank/DDBJ databases">
        <title>Photobacterium sp. BEI247 sp. nov., a marine bacterium isolated from Yongle Blue Hole in the South China Sea.</title>
        <authorList>
            <person name="Wang X."/>
        </authorList>
    </citation>
    <scope>NUCLEOTIDE SEQUENCE [LARGE SCALE GENOMIC DNA]</scope>
    <source>
        <strain evidence="5">BEI247</strain>
    </source>
</reference>
<evidence type="ECO:0000256" key="1">
    <source>
        <dbReference type="SAM" id="MobiDB-lite"/>
    </source>
</evidence>
<keyword evidence="2" id="KW-0732">Signal</keyword>
<comment type="caution">
    <text evidence="4">The sequence shown here is derived from an EMBL/GenBank/DDBJ whole genome shotgun (WGS) entry which is preliminary data.</text>
</comment>
<keyword evidence="4" id="KW-0378">Hydrolase</keyword>
<feature type="region of interest" description="Disordered" evidence="1">
    <location>
        <begin position="271"/>
        <end position="293"/>
    </location>
</feature>
<organism evidence="4 5">
    <name type="scientific">Photobacterium chitinilyticum</name>
    <dbReference type="NCBI Taxonomy" id="2485123"/>
    <lineage>
        <taxon>Bacteria</taxon>
        <taxon>Pseudomonadati</taxon>
        <taxon>Pseudomonadota</taxon>
        <taxon>Gammaproteobacteria</taxon>
        <taxon>Vibrionales</taxon>
        <taxon>Vibrionaceae</taxon>
        <taxon>Photobacterium</taxon>
    </lineage>
</organism>
<dbReference type="Proteomes" id="UP000287563">
    <property type="component" value="Unassembled WGS sequence"/>
</dbReference>
<dbReference type="InterPro" id="IPR022742">
    <property type="entry name" value="Hydrolase_4"/>
</dbReference>
<feature type="compositionally biased region" description="Polar residues" evidence="1">
    <location>
        <begin position="275"/>
        <end position="293"/>
    </location>
</feature>
<gene>
    <name evidence="4" type="ORF">EDI28_06890</name>
</gene>
<dbReference type="GO" id="GO:0016787">
    <property type="term" value="F:hydrolase activity"/>
    <property type="evidence" value="ECO:0007669"/>
    <property type="project" value="UniProtKB-KW"/>
</dbReference>
<dbReference type="PANTHER" id="PTHR12277:SF81">
    <property type="entry name" value="PROTEIN ABHD13"/>
    <property type="match status" value="1"/>
</dbReference>
<dbReference type="OrthoDB" id="9798884at2"/>